<sequence>IGGYPVLTWESQVRAWREAEPTYLLAKDLPHSLQDHVNNMPLDFRQSDQARILFEALIDDASDNEPHAPKIEVWDNDIGLETTPPWEFVYTNEMWYSENVPPPDLKNLQSCGCIGRCDPKSKTCSCVNKQYSFLKPFAKEGLIPRTWDGSGFLYNRSGKLQLHGYPIFECNQFCGCDEDCPNRVVQNGRQCVISINNTKEKGWGVFAGPKKIPKGTYIGIYAGELLTEKEGDDRGVYYNKFGRTYLFYIDYFYLENEPAHFVVDAYHAGNFTRFLNHSCDPNCALEACYINEGNIRKPLLAIFTVCDVEPYEELCFSYFGEVGEDDEEVIPQKDAVYAECRCGSKNCRGRMF</sequence>
<accession>A0ACB8BUC8</accession>
<evidence type="ECO:0000313" key="1">
    <source>
        <dbReference type="EMBL" id="KAH7928775.1"/>
    </source>
</evidence>
<keyword evidence="2" id="KW-1185">Reference proteome</keyword>
<organism evidence="1 2">
    <name type="scientific">Leucogyrophana mollusca</name>
    <dbReference type="NCBI Taxonomy" id="85980"/>
    <lineage>
        <taxon>Eukaryota</taxon>
        <taxon>Fungi</taxon>
        <taxon>Dikarya</taxon>
        <taxon>Basidiomycota</taxon>
        <taxon>Agaricomycotina</taxon>
        <taxon>Agaricomycetes</taxon>
        <taxon>Agaricomycetidae</taxon>
        <taxon>Boletales</taxon>
        <taxon>Boletales incertae sedis</taxon>
        <taxon>Leucogyrophana</taxon>
    </lineage>
</organism>
<gene>
    <name evidence="1" type="ORF">BV22DRAFT_967468</name>
</gene>
<reference evidence="1" key="1">
    <citation type="journal article" date="2021" name="New Phytol.">
        <title>Evolutionary innovations through gain and loss of genes in the ectomycorrhizal Boletales.</title>
        <authorList>
            <person name="Wu G."/>
            <person name="Miyauchi S."/>
            <person name="Morin E."/>
            <person name="Kuo A."/>
            <person name="Drula E."/>
            <person name="Varga T."/>
            <person name="Kohler A."/>
            <person name="Feng B."/>
            <person name="Cao Y."/>
            <person name="Lipzen A."/>
            <person name="Daum C."/>
            <person name="Hundley H."/>
            <person name="Pangilinan J."/>
            <person name="Johnson J."/>
            <person name="Barry K."/>
            <person name="LaButti K."/>
            <person name="Ng V."/>
            <person name="Ahrendt S."/>
            <person name="Min B."/>
            <person name="Choi I.G."/>
            <person name="Park H."/>
            <person name="Plett J.M."/>
            <person name="Magnuson J."/>
            <person name="Spatafora J.W."/>
            <person name="Nagy L.G."/>
            <person name="Henrissat B."/>
            <person name="Grigoriev I.V."/>
            <person name="Yang Z.L."/>
            <person name="Xu J."/>
            <person name="Martin F.M."/>
        </authorList>
    </citation>
    <scope>NUCLEOTIDE SEQUENCE</scope>
    <source>
        <strain evidence="1">KUC20120723A-06</strain>
    </source>
</reference>
<comment type="caution">
    <text evidence="1">The sequence shown here is derived from an EMBL/GenBank/DDBJ whole genome shotgun (WGS) entry which is preliminary data.</text>
</comment>
<feature type="non-terminal residue" evidence="1">
    <location>
        <position position="1"/>
    </location>
</feature>
<protein>
    <submittedName>
        <fullName evidence="1">SET domain-containing protein</fullName>
    </submittedName>
</protein>
<proteinExistence type="predicted"/>
<evidence type="ECO:0000313" key="2">
    <source>
        <dbReference type="Proteomes" id="UP000790709"/>
    </source>
</evidence>
<dbReference type="EMBL" id="MU266349">
    <property type="protein sequence ID" value="KAH7928775.1"/>
    <property type="molecule type" value="Genomic_DNA"/>
</dbReference>
<dbReference type="Proteomes" id="UP000790709">
    <property type="component" value="Unassembled WGS sequence"/>
</dbReference>
<name>A0ACB8BUC8_9AGAM</name>
<feature type="non-terminal residue" evidence="1">
    <location>
        <position position="352"/>
    </location>
</feature>